<sequence length="441" mass="47700">MPKKRKAPQFQAVNQKSHKRSHMIWAAIALVVAAIAAATMVFWPKVHQTVVQTTAKTEQPVKLSVDAKSALVVDLTTGQILGEKNADKQVAIASQSKMLVAYGVLKAIDEKKIKWTDQVTIPSSADLSSQNNSLYSHLSIKAGDKVSVKDLYWAMFTNSANDAAFALVTYLSGDQSKDQATLQALAKDLKLTGSEWYNGAGQKNGDAFANEIDSASSSAYNHASASQVAMIARKIVDMDPSLLTLTNSANLTYTKNNAKVTQASDFGSSFANMQANLDNPKNLQLIGLKTGSTPESGASYTGIVKDQDGHLFLTVINGAADYTDKTERFQKTVDMVGQVLDDWQAHDYKAGTTLSGVSTLAIKDEKVRAKVQVAKLTTFWTKSKKTLKLMESPTLQQRPAGTETDTIAHIAVNFKAKYLSGTSESQKEIPLELAGQPTDNE</sequence>
<dbReference type="PANTHER" id="PTHR35333:SF3">
    <property type="entry name" value="BETA-LACTAMASE-TYPE TRANSPEPTIDASE FOLD CONTAINING PROTEIN"/>
    <property type="match status" value="1"/>
</dbReference>
<keyword evidence="4" id="KW-1185">Reference proteome</keyword>
<comment type="caution">
    <text evidence="3">The sequence shown here is derived from an EMBL/GenBank/DDBJ whole genome shotgun (WGS) entry which is preliminary data.</text>
</comment>
<dbReference type="EMBL" id="JAAMFL010000010">
    <property type="protein sequence ID" value="MBS9337991.1"/>
    <property type="molecule type" value="Genomic_DNA"/>
</dbReference>
<dbReference type="SUPFAM" id="SSF56601">
    <property type="entry name" value="beta-lactamase/transpeptidase-like"/>
    <property type="match status" value="1"/>
</dbReference>
<name>A0ABS5QY04_9LACO</name>
<dbReference type="PANTHER" id="PTHR35333">
    <property type="entry name" value="BETA-LACTAMASE"/>
    <property type="match status" value="1"/>
</dbReference>
<dbReference type="InterPro" id="IPR012338">
    <property type="entry name" value="Beta-lactam/transpept-like"/>
</dbReference>
<proteinExistence type="predicted"/>
<evidence type="ECO:0000313" key="4">
    <source>
        <dbReference type="Proteomes" id="UP001519503"/>
    </source>
</evidence>
<organism evidence="3 4">
    <name type="scientific">Fructobacillus parabroussonetiae</name>
    <dbReference type="NCBI Taxonomy" id="2713174"/>
    <lineage>
        <taxon>Bacteria</taxon>
        <taxon>Bacillati</taxon>
        <taxon>Bacillota</taxon>
        <taxon>Bacilli</taxon>
        <taxon>Lactobacillales</taxon>
        <taxon>Lactobacillaceae</taxon>
        <taxon>Fructobacillus</taxon>
    </lineage>
</organism>
<dbReference type="InterPro" id="IPR001967">
    <property type="entry name" value="Peptidase_S11_N"/>
</dbReference>
<feature type="transmembrane region" description="Helical" evidence="1">
    <location>
        <begin position="21"/>
        <end position="43"/>
    </location>
</feature>
<dbReference type="Proteomes" id="UP001519503">
    <property type="component" value="Unassembled WGS sequence"/>
</dbReference>
<keyword evidence="1" id="KW-0812">Transmembrane</keyword>
<keyword evidence="3" id="KW-0378">Hydrolase</keyword>
<keyword evidence="1" id="KW-0472">Membrane</keyword>
<dbReference type="Pfam" id="PF00768">
    <property type="entry name" value="Peptidase_S11"/>
    <property type="match status" value="1"/>
</dbReference>
<keyword evidence="1" id="KW-1133">Transmembrane helix</keyword>
<evidence type="ECO:0000256" key="1">
    <source>
        <dbReference type="SAM" id="Phobius"/>
    </source>
</evidence>
<dbReference type="Gene3D" id="3.40.710.10">
    <property type="entry name" value="DD-peptidase/beta-lactamase superfamily"/>
    <property type="match status" value="1"/>
</dbReference>
<evidence type="ECO:0000259" key="2">
    <source>
        <dbReference type="Pfam" id="PF00768"/>
    </source>
</evidence>
<dbReference type="InterPro" id="IPR000871">
    <property type="entry name" value="Beta-lactam_class-A"/>
</dbReference>
<reference evidence="3 4" key="1">
    <citation type="submission" date="2020-02" db="EMBL/GenBank/DDBJ databases">
        <title>Fructobacillus sp. isolated from paper mulberry of Taiwan.</title>
        <authorList>
            <person name="Lin S.-T."/>
        </authorList>
    </citation>
    <scope>NUCLEOTIDE SEQUENCE [LARGE SCALE GENOMIC DNA]</scope>
    <source>
        <strain evidence="3 4">S1-1</strain>
    </source>
</reference>
<feature type="domain" description="Peptidase S11 D-alanyl-D-alanine carboxypeptidase A N-terminal" evidence="2">
    <location>
        <begin position="58"/>
        <end position="318"/>
    </location>
</feature>
<dbReference type="RefSeq" id="WP_213822523.1">
    <property type="nucleotide sequence ID" value="NZ_JAAMFL010000010.1"/>
</dbReference>
<keyword evidence="3" id="KW-0121">Carboxypeptidase</keyword>
<keyword evidence="3" id="KW-0645">Protease</keyword>
<evidence type="ECO:0000313" key="3">
    <source>
        <dbReference type="EMBL" id="MBS9337991.1"/>
    </source>
</evidence>
<accession>A0ABS5QY04</accession>
<gene>
    <name evidence="3" type="ORF">G6R30_05895</name>
</gene>
<dbReference type="GO" id="GO:0004180">
    <property type="term" value="F:carboxypeptidase activity"/>
    <property type="evidence" value="ECO:0007669"/>
    <property type="project" value="UniProtKB-KW"/>
</dbReference>
<protein>
    <submittedName>
        <fullName evidence="3">D-alanyl-D-alanine carboxypeptidase</fullName>
    </submittedName>
</protein>